<dbReference type="OrthoDB" id="713675at2"/>
<proteinExistence type="predicted"/>
<reference evidence="1 2" key="1">
    <citation type="journal article" date="2013" name="Stand. Genomic Sci.">
        <title>Genomic Encyclopedia of Type Strains, Phase I: The one thousand microbial genomes (KMG-I) project.</title>
        <authorList>
            <person name="Kyrpides N.C."/>
            <person name="Woyke T."/>
            <person name="Eisen J.A."/>
            <person name="Garrity G."/>
            <person name="Lilburn T.G."/>
            <person name="Beck B.J."/>
            <person name="Whitman W.B."/>
            <person name="Hugenholtz P."/>
            <person name="Klenk H.P."/>
        </authorList>
    </citation>
    <scope>NUCLEOTIDE SEQUENCE [LARGE SCALE GENOMIC DNA]</scope>
    <source>
        <strain evidence="1 2">DSM 13484</strain>
    </source>
</reference>
<sequence>MHRKLFIVISLITTILTVSCSKDNDEPDGGTPTTHKVVFKAEVSPGGDIVTAAYGIDSDAHTATNLSGATWSSPELTAPAGAINANIVINATGSSDAAILKVQIYVDDVLKKEESSTPGSILSVTTGYRF</sequence>
<dbReference type="RefSeq" id="WP_145710777.1">
    <property type="nucleotide sequence ID" value="NZ_BAAAFY010000001.1"/>
</dbReference>
<accession>A0A562TEE5</accession>
<dbReference type="PROSITE" id="PS51257">
    <property type="entry name" value="PROKAR_LIPOPROTEIN"/>
    <property type="match status" value="1"/>
</dbReference>
<dbReference type="AlphaFoldDB" id="A0A562TEE5"/>
<protein>
    <submittedName>
        <fullName evidence="1">Uncharacterized protein</fullName>
    </submittedName>
</protein>
<dbReference type="Proteomes" id="UP000316778">
    <property type="component" value="Unassembled WGS sequence"/>
</dbReference>
<gene>
    <name evidence="1" type="ORF">LX66_1009</name>
</gene>
<name>A0A562TEE5_CHIJA</name>
<keyword evidence="2" id="KW-1185">Reference proteome</keyword>
<comment type="caution">
    <text evidence="1">The sequence shown here is derived from an EMBL/GenBank/DDBJ whole genome shotgun (WGS) entry which is preliminary data.</text>
</comment>
<evidence type="ECO:0000313" key="2">
    <source>
        <dbReference type="Proteomes" id="UP000316778"/>
    </source>
</evidence>
<dbReference type="EMBL" id="VLLG01000002">
    <property type="protein sequence ID" value="TWI91634.1"/>
    <property type="molecule type" value="Genomic_DNA"/>
</dbReference>
<organism evidence="1 2">
    <name type="scientific">Chitinophaga japonensis</name>
    <name type="common">Flexibacter japonensis</name>
    <dbReference type="NCBI Taxonomy" id="104662"/>
    <lineage>
        <taxon>Bacteria</taxon>
        <taxon>Pseudomonadati</taxon>
        <taxon>Bacteroidota</taxon>
        <taxon>Chitinophagia</taxon>
        <taxon>Chitinophagales</taxon>
        <taxon>Chitinophagaceae</taxon>
        <taxon>Chitinophaga</taxon>
    </lineage>
</organism>
<evidence type="ECO:0000313" key="1">
    <source>
        <dbReference type="EMBL" id="TWI91634.1"/>
    </source>
</evidence>